<gene>
    <name evidence="1" type="ORF">AAJ76_1400013838</name>
</gene>
<dbReference type="AlphaFoldDB" id="A0A0F9YT02"/>
<dbReference type="GeneID" id="36318912"/>
<evidence type="ECO:0000313" key="1">
    <source>
        <dbReference type="EMBL" id="KKO75682.1"/>
    </source>
</evidence>
<organism evidence="1 2">
    <name type="scientific">Vairimorpha ceranae</name>
    <dbReference type="NCBI Taxonomy" id="40302"/>
    <lineage>
        <taxon>Eukaryota</taxon>
        <taxon>Fungi</taxon>
        <taxon>Fungi incertae sedis</taxon>
        <taxon>Microsporidia</taxon>
        <taxon>Nosematidae</taxon>
        <taxon>Vairimorpha</taxon>
    </lineage>
</organism>
<accession>A0A0F9YT02</accession>
<keyword evidence="2" id="KW-1185">Reference proteome</keyword>
<comment type="caution">
    <text evidence="1">The sequence shown here is derived from an EMBL/GenBank/DDBJ whole genome shotgun (WGS) entry which is preliminary data.</text>
</comment>
<reference evidence="1 2" key="1">
    <citation type="journal article" date="2015" name="Environ. Microbiol.">
        <title>Genome analyses suggest the presence of polyploidy and recent human-driven expansions in eight global populations of the honeybee pathogen Nosema ceranae.</title>
        <authorList>
            <person name="Pelin A."/>
            <person name="Selman M."/>
            <person name="Aris-Brosou S."/>
            <person name="Farinelli L."/>
            <person name="Corradi N."/>
        </authorList>
    </citation>
    <scope>NUCLEOTIDE SEQUENCE [LARGE SCALE GENOMIC DNA]</scope>
    <source>
        <strain evidence="1 2">PA08 1199</strain>
    </source>
</reference>
<dbReference type="EMBL" id="JPQZ01000014">
    <property type="protein sequence ID" value="KKO75682.1"/>
    <property type="molecule type" value="Genomic_DNA"/>
</dbReference>
<dbReference type="VEuPathDB" id="MicrosporidiaDB:AAJ76_1400013838"/>
<dbReference type="VEuPathDB" id="MicrosporidiaDB:G9O61_00g011610"/>
<evidence type="ECO:0000313" key="2">
    <source>
        <dbReference type="Proteomes" id="UP000034350"/>
    </source>
</evidence>
<dbReference type="Proteomes" id="UP000034350">
    <property type="component" value="Unassembled WGS sequence"/>
</dbReference>
<name>A0A0F9YT02_9MICR</name>
<dbReference type="OrthoDB" id="2190938at2759"/>
<dbReference type="RefSeq" id="XP_024331424.1">
    <property type="nucleotide sequence ID" value="XM_024474010.1"/>
</dbReference>
<proteinExistence type="predicted"/>
<sequence>MPKKINAKYFVYLYKHKHLAPRTISKSISQIYYKIHPNDIYTKLIIYIFFGDTNEQITCPLIFQNLLKYEKIVDCIKKNFFKSSDYQVDIKNLPTNYRIEKNKNTELSQNEIYEIFRLLLTIEINYHQLYLVDQNFLGNLAFNMENSKKLQILNYKYKISPLLCFLLDSLENDKFVIPYYKSFYYFLKAIKLEYREGLYLLHSNNLDYRKLEIELLYSKYKIINEYHRIFINFYPEIIYNCKIYSNRLEYFNNPLNLPFKYKILRTYLFCIPYYLKIINIKLNDSNFDILFRVIYIEKIFNTGLTKKWCKLLHLLILDNCNLLYVLLKRKFDKKYIKKIVKNVPSFHLAFDHGITLYKESGDVFYLQIIEHILEEYPVKEYFKKIDQFKAFFPQEFLEKFQSFFDLL</sequence>
<protein>
    <submittedName>
        <fullName evidence="1">Uncharacterized protein</fullName>
    </submittedName>
</protein>